<organism evidence="2 3">
    <name type="scientific">Leptolyngbya iicbica LK</name>
    <dbReference type="NCBI Taxonomy" id="2294035"/>
    <lineage>
        <taxon>Bacteria</taxon>
        <taxon>Bacillati</taxon>
        <taxon>Cyanobacteriota</taxon>
        <taxon>Cyanophyceae</taxon>
        <taxon>Leptolyngbyales</taxon>
        <taxon>Leptolyngbyaceae</taxon>
        <taxon>Leptolyngbya group</taxon>
        <taxon>Leptolyngbya</taxon>
        <taxon>Leptolyngbya iicbica</taxon>
    </lineage>
</organism>
<name>A0A4Q7E191_9CYAN</name>
<dbReference type="CDD" id="cd06987">
    <property type="entry name" value="cupin_MAE_RS03005"/>
    <property type="match status" value="1"/>
</dbReference>
<reference evidence="2 3" key="1">
    <citation type="submission" date="2018-11" db="EMBL/GenBank/DDBJ databases">
        <title>Whole genome sequencing of an environmental sample.</title>
        <authorList>
            <person name="Sarangi A.N."/>
            <person name="Singh D."/>
            <person name="Tripathy S."/>
        </authorList>
    </citation>
    <scope>NUCLEOTIDE SEQUENCE [LARGE SCALE GENOMIC DNA]</scope>
    <source>
        <strain evidence="2 3">Lakshadweep</strain>
    </source>
</reference>
<dbReference type="InterPro" id="IPR014710">
    <property type="entry name" value="RmlC-like_jellyroll"/>
</dbReference>
<feature type="domain" description="Cupin type-2" evidence="1">
    <location>
        <begin position="60"/>
        <end position="127"/>
    </location>
</feature>
<evidence type="ECO:0000313" key="2">
    <source>
        <dbReference type="EMBL" id="RZM74831.1"/>
    </source>
</evidence>
<dbReference type="Proteomes" id="UP000292459">
    <property type="component" value="Unassembled WGS sequence"/>
</dbReference>
<dbReference type="PANTHER" id="PTHR43346">
    <property type="entry name" value="LIGAND BINDING DOMAIN PROTEIN, PUTATIVE (AFU_ORTHOLOGUE AFUA_6G14370)-RELATED"/>
    <property type="match status" value="1"/>
</dbReference>
<sequence length="163" mass="18104">MTQTSSAVASATDTAQDCKLAVVKTYRDYQVYRISPEDRNRLAIVFDPKTADVSLTYCVEIFEVGGETPSHRHNSAVEMFYVLKGEGEAVCDGRVVPLKTGDSILIPNSGTHEVRNVGSDRLYMLCIMVPNEDFAELIRNGVPDELDEEDLRVLSRTDVLMPC</sequence>
<comment type="caution">
    <text evidence="2">The sequence shown here is derived from an EMBL/GenBank/DDBJ whole genome shotgun (WGS) entry which is preliminary data.</text>
</comment>
<dbReference type="InterPro" id="IPR013096">
    <property type="entry name" value="Cupin_2"/>
</dbReference>
<protein>
    <submittedName>
        <fullName evidence="2">Cupin domain-containing protein</fullName>
    </submittedName>
</protein>
<dbReference type="SUPFAM" id="SSF51182">
    <property type="entry name" value="RmlC-like cupins"/>
    <property type="match status" value="1"/>
</dbReference>
<dbReference type="EMBL" id="QVFV01000011">
    <property type="protein sequence ID" value="RZM74831.1"/>
    <property type="molecule type" value="Genomic_DNA"/>
</dbReference>
<gene>
    <name evidence="2" type="ORF">DYY88_22585</name>
</gene>
<dbReference type="Gene3D" id="2.60.120.10">
    <property type="entry name" value="Jelly Rolls"/>
    <property type="match status" value="1"/>
</dbReference>
<dbReference type="InterPro" id="IPR052538">
    <property type="entry name" value="Flavonoid_dioxygenase-like"/>
</dbReference>
<dbReference type="OrthoDB" id="9180677at2"/>
<accession>A0A4Q7E191</accession>
<dbReference type="RefSeq" id="WP_044151383.1">
    <property type="nucleotide sequence ID" value="NZ_QVFV01000011.1"/>
</dbReference>
<dbReference type="Pfam" id="PF07883">
    <property type="entry name" value="Cupin_2"/>
    <property type="match status" value="1"/>
</dbReference>
<evidence type="ECO:0000259" key="1">
    <source>
        <dbReference type="Pfam" id="PF07883"/>
    </source>
</evidence>
<dbReference type="PANTHER" id="PTHR43346:SF1">
    <property type="entry name" value="QUERCETIN 2,3-DIOXYGENASE-RELATED"/>
    <property type="match status" value="1"/>
</dbReference>
<dbReference type="InterPro" id="IPR011051">
    <property type="entry name" value="RmlC_Cupin_sf"/>
</dbReference>
<evidence type="ECO:0000313" key="3">
    <source>
        <dbReference type="Proteomes" id="UP000292459"/>
    </source>
</evidence>
<keyword evidence="3" id="KW-1185">Reference proteome</keyword>
<dbReference type="AlphaFoldDB" id="A0A4Q7E191"/>
<proteinExistence type="predicted"/>